<dbReference type="PANTHER" id="PTHR48079">
    <property type="entry name" value="PROTEIN YEEZ"/>
    <property type="match status" value="1"/>
</dbReference>
<dbReference type="InterPro" id="IPR036291">
    <property type="entry name" value="NAD(P)-bd_dom_sf"/>
</dbReference>
<evidence type="ECO:0000313" key="2">
    <source>
        <dbReference type="EMBL" id="PHV64498.1"/>
    </source>
</evidence>
<accession>A0A2G3PFB4</accession>
<dbReference type="RefSeq" id="WP_099385114.1">
    <property type="nucleotide sequence ID" value="NZ_PEBD01000013.1"/>
</dbReference>
<gene>
    <name evidence="2" type="ORF">CSW57_23985</name>
</gene>
<comment type="caution">
    <text evidence="2">The sequence shown here is derived from an EMBL/GenBank/DDBJ whole genome shotgun (WGS) entry which is preliminary data.</text>
</comment>
<proteinExistence type="predicted"/>
<dbReference type="GO" id="GO:0004029">
    <property type="term" value="F:aldehyde dehydrogenase (NAD+) activity"/>
    <property type="evidence" value="ECO:0007669"/>
    <property type="project" value="TreeGrafter"/>
</dbReference>
<dbReference type="PANTHER" id="PTHR48079:SF6">
    <property type="entry name" value="NAD(P)-BINDING DOMAIN-CONTAINING PROTEIN-RELATED"/>
    <property type="match status" value="1"/>
</dbReference>
<dbReference type="InterPro" id="IPR057326">
    <property type="entry name" value="KR_dom"/>
</dbReference>
<sequence>MRVAITGGTGYVGAHILHGLDRAGFDLRVLVAPHEDPSLVARLAPSGRACVLTGDVRDASAVKSLLDGCDALIHAAGVVGTDDRQADLMWQINAHATEAILRTAVETGLDPVVLVSSYAALFPSRDPVIGPDSPTATARSAYGQTKAYADRVARELQQSGAPVVVTYPASVVGPALQTAAGVTERGWAPIVRSRIAPVVDGGMQMIDVRDVADAHVAMMRSGRGPRRYILGGQMLTFARMIDLLERGTGRQFVRIPLPGGVFRTLGRIADTVAGIVPIGGLSYEAAQLLTAATPTDDSLTRAELALTWRSAETAILETFTTAQPQ</sequence>
<dbReference type="EMBL" id="PEBD01000013">
    <property type="protein sequence ID" value="PHV64498.1"/>
    <property type="molecule type" value="Genomic_DNA"/>
</dbReference>
<name>A0A2G3PFB4_WILMA</name>
<dbReference type="Gene3D" id="3.40.50.720">
    <property type="entry name" value="NAD(P)-binding Rossmann-like Domain"/>
    <property type="match status" value="1"/>
</dbReference>
<dbReference type="SUPFAM" id="SSF51735">
    <property type="entry name" value="NAD(P)-binding Rossmann-fold domains"/>
    <property type="match status" value="1"/>
</dbReference>
<dbReference type="AlphaFoldDB" id="A0A2G3PFB4"/>
<dbReference type="InterPro" id="IPR020904">
    <property type="entry name" value="Sc_DH/Rdtase_CS"/>
</dbReference>
<dbReference type="Proteomes" id="UP000225108">
    <property type="component" value="Unassembled WGS sequence"/>
</dbReference>
<dbReference type="InterPro" id="IPR051783">
    <property type="entry name" value="NAD(P)-dependent_oxidoreduct"/>
</dbReference>
<reference evidence="2 3" key="1">
    <citation type="submission" date="2017-10" db="EMBL/GenBank/DDBJ databases">
        <title>The draft genome sequence of Williamsia sp. BULT 1.1 isolated from the semi-arid grassland soils from South Africa.</title>
        <authorList>
            <person name="Kabwe M.H."/>
            <person name="Govender N."/>
            <person name="Mutseka Lunga P."/>
            <person name="Vikram S."/>
            <person name="Makhalanyane T.P."/>
        </authorList>
    </citation>
    <scope>NUCLEOTIDE SEQUENCE [LARGE SCALE GENOMIC DNA]</scope>
    <source>
        <strain evidence="2 3">BULT 1.1</strain>
    </source>
</reference>
<dbReference type="SMART" id="SM00822">
    <property type="entry name" value="PKS_KR"/>
    <property type="match status" value="1"/>
</dbReference>
<evidence type="ECO:0000313" key="3">
    <source>
        <dbReference type="Proteomes" id="UP000225108"/>
    </source>
</evidence>
<dbReference type="InterPro" id="IPR001509">
    <property type="entry name" value="Epimerase_deHydtase"/>
</dbReference>
<organism evidence="2 3">
    <name type="scientific">Williamsia marianensis</name>
    <dbReference type="NCBI Taxonomy" id="85044"/>
    <lineage>
        <taxon>Bacteria</taxon>
        <taxon>Bacillati</taxon>
        <taxon>Actinomycetota</taxon>
        <taxon>Actinomycetes</taxon>
        <taxon>Mycobacteriales</taxon>
        <taxon>Nocardiaceae</taxon>
        <taxon>Williamsia</taxon>
    </lineage>
</organism>
<protein>
    <submittedName>
        <fullName evidence="2">Dehydrogenase</fullName>
    </submittedName>
</protein>
<dbReference type="Pfam" id="PF01370">
    <property type="entry name" value="Epimerase"/>
    <property type="match status" value="1"/>
</dbReference>
<evidence type="ECO:0000259" key="1">
    <source>
        <dbReference type="SMART" id="SM00822"/>
    </source>
</evidence>
<feature type="domain" description="Ketoreductase" evidence="1">
    <location>
        <begin position="1"/>
        <end position="175"/>
    </location>
</feature>
<dbReference type="GO" id="GO:0005737">
    <property type="term" value="C:cytoplasm"/>
    <property type="evidence" value="ECO:0007669"/>
    <property type="project" value="TreeGrafter"/>
</dbReference>
<dbReference type="PROSITE" id="PS00061">
    <property type="entry name" value="ADH_SHORT"/>
    <property type="match status" value="1"/>
</dbReference>